<evidence type="ECO:0000256" key="3">
    <source>
        <dbReference type="ARBA" id="ARBA00022679"/>
    </source>
</evidence>
<evidence type="ECO:0000256" key="4">
    <source>
        <dbReference type="ARBA" id="ARBA00022694"/>
    </source>
</evidence>
<feature type="binding site" evidence="10">
    <location>
        <begin position="554"/>
        <end position="556"/>
    </location>
    <ligand>
        <name>acetyl-CoA</name>
        <dbReference type="ChEBI" id="CHEBI:57288"/>
    </ligand>
</feature>
<feature type="transmembrane region" description="Helical" evidence="12">
    <location>
        <begin position="232"/>
        <end position="251"/>
    </location>
</feature>
<dbReference type="EC" id="2.3.1.-" evidence="10"/>
<dbReference type="InterPro" id="IPR033688">
    <property type="entry name" value="NAT10"/>
</dbReference>
<dbReference type="InterPro" id="IPR013562">
    <property type="entry name" value="TmcA/NAT10_N"/>
</dbReference>
<evidence type="ECO:0000256" key="6">
    <source>
        <dbReference type="ARBA" id="ARBA00022840"/>
    </source>
</evidence>
<feature type="domain" description="Possible tRNA binding" evidence="16">
    <location>
        <begin position="715"/>
        <end position="883"/>
    </location>
</feature>
<comment type="subcellular location">
    <subcellularLocation>
        <location evidence="1 10">Nucleus</location>
        <location evidence="1 10">Nucleolus</location>
    </subcellularLocation>
</comment>
<evidence type="ECO:0000256" key="7">
    <source>
        <dbReference type="ARBA" id="ARBA00023242"/>
    </source>
</evidence>
<reference evidence="17 18" key="1">
    <citation type="journal article" date="2016" name="DNA Res.">
        <title>The draft genome of MD-2 pineapple using hybrid error correction of long reads.</title>
        <authorList>
            <person name="Redwan R.M."/>
            <person name="Saidin A."/>
            <person name="Kumar S.V."/>
        </authorList>
    </citation>
    <scope>NUCLEOTIDE SEQUENCE [LARGE SCALE GENOMIC DNA]</scope>
    <source>
        <strain evidence="18">cv. MD2</strain>
        <tissue evidence="17">Leaf</tissue>
    </source>
</reference>
<keyword evidence="12" id="KW-1133">Transmembrane helix</keyword>
<evidence type="ECO:0000259" key="14">
    <source>
        <dbReference type="Pfam" id="PF08351"/>
    </source>
</evidence>
<feature type="domain" description="TmcA/NAT10 N-terminal" evidence="14">
    <location>
        <begin position="66"/>
        <end position="141"/>
    </location>
</feature>
<feature type="domain" description="N-acetyltransferase" evidence="15">
    <location>
        <begin position="453"/>
        <end position="680"/>
    </location>
</feature>
<dbReference type="InterPro" id="IPR032672">
    <property type="entry name" value="TmcA/NAT10/Kre33"/>
</dbReference>
<dbReference type="GO" id="GO:1904812">
    <property type="term" value="P:rRNA acetylation involved in maturation of SSU-rRNA"/>
    <property type="evidence" value="ECO:0007669"/>
    <property type="project" value="InterPro"/>
</dbReference>
<comment type="similarity">
    <text evidence="10">Belongs to the RNA cytidine acetyltransferase family. NAT10 subfamily.</text>
</comment>
<sequence length="934" mass="104981">MRKKVDDRIRTLIENGVKLRHRSMFIIVVYLNHMRSNAVVKARSKSTYSIDVVFLKRVLDAALQDFEALTPNLLARIIETVEGGGLIVLLLRSLSSLSSLYTMVMDVHERFRTESHSQITARFNERFLLSVASCKACVVMDDELNILPISSHIRSIQPVPITEDPGALSQGEQELKDLKEQFCEDFPVGPLIGKCFTMDQGKAVINFLDAILDKTLRNTVALIAARGRGKSAALGLAVAGAVAAGYSNIFVTAPSPENLNTLFEFVCKGINALEYKEHLHYDVVKSAEGTMQINVYKQHRQTIQYLRPHDHGKLSQVELLVIDEAAAIPLPIVKSLLGPYLVFLSSTVNGYEGTGRSLSLKLLQQLESQNHITTHNDGPLSGRLFKKIELNESIRYASGDPIESWLNSLLCLDVANFIPNISRLPHPRECDLYYVNRDTLFSYHKESEIFLQRMMALYVASHYKNSPNDLQLMADAPAHHLFVLLGPVDESKNQLPDILCVIQVCLEGQISQKSAIKSLSEGHLPSGDLIPWTFCKQFQDTVFPSLSGARILRIAVHPNALRLGYGSTAVELLTRYFEGQMTLFGEVNEEETEDPRIKVTEASEKVALLEESIKPRANLPPLLVHLRERPPEKLHYLGVSFGLTYDLFRFWKKHNFYPFYVGHIPSAVTGEHTCMVLKPLHNDETKVNKSDDCGFLDPFYQDDGPPSVDMDENIKQMRDLLSPYDMKRLQAYTNNLVDYRMILDLVPILAHQYFQEKLPVTLSALQASVLFCMGLQNKDIASLAEEMGLEIGQILPLFFKVMKKLYNYLNDVVSMEIDATLPRLKEVSQQVAMIPHSKTVDEDLNEAAREVMGKMKADKEDKLNPEYLQQYAIADREGDFEKALQNGGKVSASGLISVKSDRARSDKPGNHKEMGKAKRKGNDSNRGGSKKKKF</sequence>
<evidence type="ECO:0000259" key="13">
    <source>
        <dbReference type="Pfam" id="PF05127"/>
    </source>
</evidence>
<dbReference type="InterPro" id="IPR000182">
    <property type="entry name" value="GNAT_dom"/>
</dbReference>
<dbReference type="GO" id="GO:0051391">
    <property type="term" value="P:tRNA acetylation"/>
    <property type="evidence" value="ECO:0007669"/>
    <property type="project" value="UniProtKB-UniRule"/>
</dbReference>
<keyword evidence="3 10" id="KW-0808">Transferase</keyword>
<feature type="binding site" evidence="10">
    <location>
        <begin position="561"/>
        <end position="567"/>
    </location>
    <ligand>
        <name>acetyl-CoA</name>
        <dbReference type="ChEBI" id="CHEBI:57288"/>
    </ligand>
</feature>
<evidence type="ECO:0000259" key="16">
    <source>
        <dbReference type="Pfam" id="PF13725"/>
    </source>
</evidence>
<name>A0A199VXI5_ANACO</name>
<accession>A0A199VXI5</accession>
<dbReference type="GO" id="GO:0000049">
    <property type="term" value="F:tRNA binding"/>
    <property type="evidence" value="ECO:0007669"/>
    <property type="project" value="TreeGrafter"/>
</dbReference>
<dbReference type="GO" id="GO:1990883">
    <property type="term" value="F:18S rRNA cytidine N-acetyltransferase activity"/>
    <property type="evidence" value="ECO:0007669"/>
    <property type="project" value="TreeGrafter"/>
</dbReference>
<feature type="compositionally biased region" description="Basic and acidic residues" evidence="11">
    <location>
        <begin position="899"/>
        <end position="923"/>
    </location>
</feature>
<evidence type="ECO:0000256" key="1">
    <source>
        <dbReference type="ARBA" id="ARBA00004604"/>
    </source>
</evidence>
<evidence type="ECO:0000256" key="8">
    <source>
        <dbReference type="ARBA" id="ARBA00023315"/>
    </source>
</evidence>
<dbReference type="PANTHER" id="PTHR10925">
    <property type="entry name" value="N-ACETYLTRANSFERASE 10"/>
    <property type="match status" value="1"/>
</dbReference>
<gene>
    <name evidence="17" type="ORF">ACMD2_17403</name>
</gene>
<dbReference type="InterPro" id="IPR027417">
    <property type="entry name" value="P-loop_NTPase"/>
</dbReference>
<keyword evidence="12" id="KW-0812">Transmembrane</keyword>
<dbReference type="PANTHER" id="PTHR10925:SF5">
    <property type="entry name" value="RNA CYTIDINE ACETYLTRANSFERASE"/>
    <property type="match status" value="1"/>
</dbReference>
<dbReference type="Proteomes" id="UP000092600">
    <property type="component" value="Unassembled WGS sequence"/>
</dbReference>
<proteinExistence type="inferred from homology"/>
<organism evidence="17 18">
    <name type="scientific">Ananas comosus</name>
    <name type="common">Pineapple</name>
    <name type="synonym">Ananas ananas</name>
    <dbReference type="NCBI Taxonomy" id="4615"/>
    <lineage>
        <taxon>Eukaryota</taxon>
        <taxon>Viridiplantae</taxon>
        <taxon>Streptophyta</taxon>
        <taxon>Embryophyta</taxon>
        <taxon>Tracheophyta</taxon>
        <taxon>Spermatophyta</taxon>
        <taxon>Magnoliopsida</taxon>
        <taxon>Liliopsida</taxon>
        <taxon>Poales</taxon>
        <taxon>Bromeliaceae</taxon>
        <taxon>Bromelioideae</taxon>
        <taxon>Ananas</taxon>
    </lineage>
</organism>
<feature type="binding site" evidence="10">
    <location>
        <position position="395"/>
    </location>
    <ligand>
        <name>ATP</name>
        <dbReference type="ChEBI" id="CHEBI:30616"/>
    </ligand>
</feature>
<keyword evidence="4 10" id="KW-0819">tRNA processing</keyword>
<feature type="binding site" evidence="10">
    <location>
        <begin position="227"/>
        <end position="236"/>
    </location>
    <ligand>
        <name>ATP</name>
        <dbReference type="ChEBI" id="CHEBI:30616"/>
    </ligand>
</feature>
<evidence type="ECO:0000256" key="12">
    <source>
        <dbReference type="SAM" id="Phobius"/>
    </source>
</evidence>
<evidence type="ECO:0000256" key="10">
    <source>
        <dbReference type="HAMAP-Rule" id="MF_03211"/>
    </source>
</evidence>
<feature type="region of interest" description="Disordered" evidence="11">
    <location>
        <begin position="894"/>
        <end position="934"/>
    </location>
</feature>
<dbReference type="STRING" id="4615.A0A199VXI5"/>
<dbReference type="FunFam" id="3.40.50.300:FF:002218">
    <property type="entry name" value="tRNA(Met) cytidine acetyltransferase TmcA"/>
    <property type="match status" value="1"/>
</dbReference>
<feature type="binding site" evidence="10">
    <location>
        <position position="653"/>
    </location>
    <ligand>
        <name>acetyl-CoA</name>
        <dbReference type="ChEBI" id="CHEBI:57288"/>
    </ligand>
</feature>
<dbReference type="AlphaFoldDB" id="A0A199VXI5"/>
<keyword evidence="7 10" id="KW-0539">Nucleus</keyword>
<evidence type="ECO:0000256" key="11">
    <source>
        <dbReference type="SAM" id="MobiDB-lite"/>
    </source>
</evidence>
<evidence type="ECO:0000313" key="17">
    <source>
        <dbReference type="EMBL" id="OAY81962.1"/>
    </source>
</evidence>
<feature type="domain" description="TcmA/NAT10 helicase" evidence="13">
    <location>
        <begin position="222"/>
        <end position="413"/>
    </location>
</feature>
<comment type="catalytic activity">
    <reaction evidence="10">
        <text>a cytidine in tRNA + acetyl-CoA + ATP + H2O = an N(4)-acetylcytidine in tRNA + ADP + phosphate + CoA + H(+)</text>
        <dbReference type="Rhea" id="RHEA:53876"/>
        <dbReference type="Rhea" id="RHEA-COMP:13670"/>
        <dbReference type="Rhea" id="RHEA-COMP:13671"/>
        <dbReference type="ChEBI" id="CHEBI:15377"/>
        <dbReference type="ChEBI" id="CHEBI:15378"/>
        <dbReference type="ChEBI" id="CHEBI:30616"/>
        <dbReference type="ChEBI" id="CHEBI:43474"/>
        <dbReference type="ChEBI" id="CHEBI:57287"/>
        <dbReference type="ChEBI" id="CHEBI:57288"/>
        <dbReference type="ChEBI" id="CHEBI:74900"/>
        <dbReference type="ChEBI" id="CHEBI:82748"/>
        <dbReference type="ChEBI" id="CHEBI:456216"/>
    </reaction>
</comment>
<dbReference type="Gene3D" id="3.40.630.30">
    <property type="match status" value="1"/>
</dbReference>
<dbReference type="GO" id="GO:0005524">
    <property type="term" value="F:ATP binding"/>
    <property type="evidence" value="ECO:0007669"/>
    <property type="project" value="UniProtKB-UniRule"/>
</dbReference>
<dbReference type="HAMAP" id="MF_03211">
    <property type="entry name" value="RNA_acetyltr_Nat10"/>
    <property type="match status" value="1"/>
</dbReference>
<keyword evidence="6 10" id="KW-0067">ATP-binding</keyword>
<comment type="caution">
    <text evidence="17">The sequence shown here is derived from an EMBL/GenBank/DDBJ whole genome shotgun (WGS) entry which is preliminary data.</text>
</comment>
<keyword evidence="5 10" id="KW-0547">Nucleotide-binding</keyword>
<evidence type="ECO:0000313" key="18">
    <source>
        <dbReference type="Proteomes" id="UP000092600"/>
    </source>
</evidence>
<evidence type="ECO:0000256" key="9">
    <source>
        <dbReference type="ARBA" id="ARBA00068357"/>
    </source>
</evidence>
<dbReference type="Pfam" id="PF05127">
    <property type="entry name" value="NAT10_TcmA_helicase"/>
    <property type="match status" value="1"/>
</dbReference>
<evidence type="ECO:0000256" key="2">
    <source>
        <dbReference type="ARBA" id="ARBA00022552"/>
    </source>
</evidence>
<comment type="catalytic activity">
    <reaction evidence="10">
        <text>a cytidine in 18S rRNA + acetyl-CoA + ATP + H2O = an N(4)-acetylcytidine in 18S rRNA + ADP + phosphate + CoA + H(+)</text>
        <dbReference type="Rhea" id="RHEA:51424"/>
        <dbReference type="Rhea" id="RHEA-COMP:13575"/>
        <dbReference type="Rhea" id="RHEA-COMP:13576"/>
        <dbReference type="ChEBI" id="CHEBI:15377"/>
        <dbReference type="ChEBI" id="CHEBI:15378"/>
        <dbReference type="ChEBI" id="CHEBI:30616"/>
        <dbReference type="ChEBI" id="CHEBI:43474"/>
        <dbReference type="ChEBI" id="CHEBI:57287"/>
        <dbReference type="ChEBI" id="CHEBI:57288"/>
        <dbReference type="ChEBI" id="CHEBI:74900"/>
        <dbReference type="ChEBI" id="CHEBI:82748"/>
        <dbReference type="ChEBI" id="CHEBI:456216"/>
    </reaction>
</comment>
<dbReference type="InterPro" id="IPR007807">
    <property type="entry name" value="TcmA/NAT10_helicase"/>
</dbReference>
<comment type="function">
    <text evidence="10">RNA cytidine acetyltransferase with specificity toward both 18S rRNA and tRNAs. Catalyzes the formation of N(4)-acetylcytidine (ac4C) in 18S rRNA. Required for early nucleolar cleavages of precursor rRNA at sites A0, A1 and A2 during 18S rRNA synthesis. Catalyzes the formation of ac4C in serine and leucine tRNAs. Requires a tRNA-binding adapter protein for full tRNA acetyltransferase activity but not for 18S rRNA acetylation.</text>
</comment>
<dbReference type="GO" id="GO:0051392">
    <property type="term" value="F:tRNA cytidine N4-acetyltransferase activity"/>
    <property type="evidence" value="ECO:0007669"/>
    <property type="project" value="RHEA"/>
</dbReference>
<dbReference type="InterPro" id="IPR027992">
    <property type="entry name" value="tRNA_bind_dom"/>
</dbReference>
<dbReference type="EMBL" id="LSRQ01000565">
    <property type="protein sequence ID" value="OAY81962.1"/>
    <property type="molecule type" value="Genomic_DNA"/>
</dbReference>
<dbReference type="GO" id="GO:0030686">
    <property type="term" value="C:90S preribosome"/>
    <property type="evidence" value="ECO:0007669"/>
    <property type="project" value="TreeGrafter"/>
</dbReference>
<dbReference type="Pfam" id="PF13718">
    <property type="entry name" value="GNAT_acetyltr_2"/>
    <property type="match status" value="1"/>
</dbReference>
<keyword evidence="8 10" id="KW-0012">Acyltransferase</keyword>
<keyword evidence="12" id="KW-0472">Membrane</keyword>
<keyword evidence="2 10" id="KW-0698">rRNA processing</keyword>
<dbReference type="Gene3D" id="3.40.50.11040">
    <property type="match status" value="1"/>
</dbReference>
<evidence type="ECO:0000259" key="15">
    <source>
        <dbReference type="Pfam" id="PF13718"/>
    </source>
</evidence>
<protein>
    <recommendedName>
        <fullName evidence="9 10">RNA cytidine acetyltransferase</fullName>
        <ecNumber evidence="10">2.3.1.-</ecNumber>
    </recommendedName>
    <alternativeName>
        <fullName evidence="10">18S rRNA cytosine acetyltransferase</fullName>
    </alternativeName>
</protein>
<dbReference type="Gene3D" id="3.40.50.300">
    <property type="entry name" value="P-loop containing nucleotide triphosphate hydrolases"/>
    <property type="match status" value="1"/>
</dbReference>
<dbReference type="Pfam" id="PF13725">
    <property type="entry name" value="tRNA_bind_2"/>
    <property type="match status" value="1"/>
</dbReference>
<evidence type="ECO:0000256" key="5">
    <source>
        <dbReference type="ARBA" id="ARBA00022741"/>
    </source>
</evidence>
<dbReference type="GO" id="GO:0005730">
    <property type="term" value="C:nucleolus"/>
    <property type="evidence" value="ECO:0007669"/>
    <property type="project" value="UniProtKB-SubCell"/>
</dbReference>
<dbReference type="Pfam" id="PF08351">
    <property type="entry name" value="TmcA_N"/>
    <property type="match status" value="1"/>
</dbReference>